<accession>A0A7M7RAC4</accession>
<dbReference type="FunCoup" id="A0A7M7RAC4">
    <property type="interactions" value="1285"/>
</dbReference>
<dbReference type="RefSeq" id="XP_030828395.1">
    <property type="nucleotide sequence ID" value="XM_030972535.1"/>
</dbReference>
<evidence type="ECO:0000256" key="1">
    <source>
        <dbReference type="ARBA" id="ARBA00004202"/>
    </source>
</evidence>
<keyword evidence="4 6" id="KW-0333">Golgi apparatus</keyword>
<dbReference type="AlphaFoldDB" id="A0A7M7RAC4"/>
<keyword evidence="7" id="KW-1133">Transmembrane helix</keyword>
<dbReference type="InParanoid" id="A0A7M7RAC4"/>
<evidence type="ECO:0000256" key="3">
    <source>
        <dbReference type="ARBA" id="ARBA00022475"/>
    </source>
</evidence>
<keyword evidence="9" id="KW-1185">Reference proteome</keyword>
<evidence type="ECO:0000256" key="2">
    <source>
        <dbReference type="ARBA" id="ARBA00010988"/>
    </source>
</evidence>
<evidence type="ECO:0000256" key="7">
    <source>
        <dbReference type="SAM" id="Phobius"/>
    </source>
</evidence>
<dbReference type="EnsemblMetazoa" id="XM_777515">
    <property type="protein sequence ID" value="XP_782608"/>
    <property type="gene ID" value="LOC577275"/>
</dbReference>
<dbReference type="OMA" id="MSGSKYV"/>
<protein>
    <recommendedName>
        <fullName evidence="6">Caveolin</fullName>
    </recommendedName>
</protein>
<dbReference type="RefSeq" id="XP_782608.1">
    <property type="nucleotide sequence ID" value="XM_777515.5"/>
</dbReference>
<evidence type="ECO:0000313" key="8">
    <source>
        <dbReference type="EnsemblMetazoa" id="XP_782608"/>
    </source>
</evidence>
<reference evidence="8" key="2">
    <citation type="submission" date="2021-01" db="UniProtKB">
        <authorList>
            <consortium name="EnsemblMetazoa"/>
        </authorList>
    </citation>
    <scope>IDENTIFICATION</scope>
</reference>
<evidence type="ECO:0000256" key="4">
    <source>
        <dbReference type="ARBA" id="ARBA00023034"/>
    </source>
</evidence>
<feature type="transmembrane region" description="Helical" evidence="7">
    <location>
        <begin position="80"/>
        <end position="102"/>
    </location>
</feature>
<dbReference type="Proteomes" id="UP000007110">
    <property type="component" value="Unassembled WGS sequence"/>
</dbReference>
<dbReference type="KEGG" id="spu:115918288"/>
<dbReference type="GO" id="GO:0000139">
    <property type="term" value="C:Golgi membrane"/>
    <property type="evidence" value="ECO:0007669"/>
    <property type="project" value="UniProtKB-SubCell"/>
</dbReference>
<evidence type="ECO:0000256" key="6">
    <source>
        <dbReference type="RuleBase" id="RU000680"/>
    </source>
</evidence>
<sequence>MASDEQPIKQSDVALAVPQGLAMEDRDPDDINSHVKVSWHEIFAEPDGIHSQEQTWIKSYNTYNWSKNCCYSCCSTVCSIPAAFCWGVYFAILSFCHIWCVVPCIKAYMIKLVCATRSYAICIKAFCDPCYESVALMFSRIKVIFVPTTPEVAAEISYA</sequence>
<proteinExistence type="inferred from homology"/>
<keyword evidence="5 6" id="KW-0472">Membrane</keyword>
<comment type="similarity">
    <text evidence="2 6">Belongs to the caveolin family.</text>
</comment>
<dbReference type="GO" id="GO:0070836">
    <property type="term" value="P:caveola assembly"/>
    <property type="evidence" value="ECO:0000318"/>
    <property type="project" value="GO_Central"/>
</dbReference>
<dbReference type="PANTHER" id="PTHR10844:SF19">
    <property type="entry name" value="CAVEOLIN-2"/>
    <property type="match status" value="1"/>
</dbReference>
<organism evidence="8 9">
    <name type="scientific">Strongylocentrotus purpuratus</name>
    <name type="common">Purple sea urchin</name>
    <dbReference type="NCBI Taxonomy" id="7668"/>
    <lineage>
        <taxon>Eukaryota</taxon>
        <taxon>Metazoa</taxon>
        <taxon>Echinodermata</taxon>
        <taxon>Eleutherozoa</taxon>
        <taxon>Echinozoa</taxon>
        <taxon>Echinoidea</taxon>
        <taxon>Euechinoidea</taxon>
        <taxon>Echinacea</taxon>
        <taxon>Camarodonta</taxon>
        <taxon>Echinidea</taxon>
        <taxon>Strongylocentrotidae</taxon>
        <taxon>Strongylocentrotus</taxon>
    </lineage>
</organism>
<dbReference type="KEGG" id="spu:577275"/>
<dbReference type="GO" id="GO:0060090">
    <property type="term" value="F:molecular adaptor activity"/>
    <property type="evidence" value="ECO:0000318"/>
    <property type="project" value="GO_Central"/>
</dbReference>
<dbReference type="GeneID" id="115918288"/>
<keyword evidence="3 6" id="KW-1003">Cell membrane</keyword>
<dbReference type="InterPro" id="IPR001612">
    <property type="entry name" value="Caveolin"/>
</dbReference>
<dbReference type="GeneID" id="577275"/>
<comment type="subcellular location">
    <subcellularLocation>
        <location evidence="1 6">Cell membrane</location>
        <topology evidence="1 6">Peripheral membrane protein</topology>
    </subcellularLocation>
    <subcellularLocation>
        <location evidence="6">Golgi apparatus membrane</location>
        <topology evidence="6">Peripheral membrane protein</topology>
    </subcellularLocation>
    <subcellularLocation>
        <location evidence="6">Membrane</location>
        <location evidence="6">Caveola</location>
        <topology evidence="6">Peripheral membrane protein</topology>
    </subcellularLocation>
</comment>
<name>A0A7M7RAC4_STRPU</name>
<dbReference type="GO" id="GO:0005901">
    <property type="term" value="C:caveola"/>
    <property type="evidence" value="ECO:0007669"/>
    <property type="project" value="UniProtKB-SubCell"/>
</dbReference>
<dbReference type="Pfam" id="PF01146">
    <property type="entry name" value="Caveolin"/>
    <property type="match status" value="1"/>
</dbReference>
<evidence type="ECO:0000313" key="9">
    <source>
        <dbReference type="Proteomes" id="UP000007110"/>
    </source>
</evidence>
<comment type="function">
    <text evidence="6">May act as a scaffolding protein within caveolar membranes. Interacts directly with G-protein alpha subunits and can functionally regulate their activity.</text>
</comment>
<dbReference type="EnsemblMetazoa" id="XM_030972535">
    <property type="protein sequence ID" value="XP_030828395"/>
    <property type="gene ID" value="LOC115918288"/>
</dbReference>
<dbReference type="OrthoDB" id="5917823at2759"/>
<keyword evidence="7" id="KW-0812">Transmembrane</keyword>
<reference evidence="9" key="1">
    <citation type="submission" date="2015-02" db="EMBL/GenBank/DDBJ databases">
        <title>Genome sequencing for Strongylocentrotus purpuratus.</title>
        <authorList>
            <person name="Murali S."/>
            <person name="Liu Y."/>
            <person name="Vee V."/>
            <person name="English A."/>
            <person name="Wang M."/>
            <person name="Skinner E."/>
            <person name="Han Y."/>
            <person name="Muzny D.M."/>
            <person name="Worley K.C."/>
            <person name="Gibbs R.A."/>
        </authorList>
    </citation>
    <scope>NUCLEOTIDE SEQUENCE</scope>
</reference>
<dbReference type="PANTHER" id="PTHR10844">
    <property type="entry name" value="CAVEOLIN"/>
    <property type="match status" value="1"/>
</dbReference>
<evidence type="ECO:0000256" key="5">
    <source>
        <dbReference type="ARBA" id="ARBA00023136"/>
    </source>
</evidence>